<feature type="transmembrane region" description="Helical" evidence="1">
    <location>
        <begin position="33"/>
        <end position="51"/>
    </location>
</feature>
<name>A0A1H5J5K1_9BRAD</name>
<sequence>MSQSPAAQTQVMQSQVTHLPVATGRVGRLAQSLMAMSLGLFIVGVVGFSHIDVIHNAAHDVRHSNAFPCH</sequence>
<dbReference type="Pfam" id="PF09489">
    <property type="entry name" value="CbtB"/>
    <property type="match status" value="1"/>
</dbReference>
<evidence type="ECO:0000256" key="1">
    <source>
        <dbReference type="SAM" id="Phobius"/>
    </source>
</evidence>
<dbReference type="NCBIfam" id="TIGR02459">
    <property type="entry name" value="CbtB"/>
    <property type="match status" value="1"/>
</dbReference>
<dbReference type="InterPro" id="IPR012667">
    <property type="entry name" value="CbtB_put"/>
</dbReference>
<keyword evidence="1" id="KW-1133">Transmembrane helix</keyword>
<reference evidence="2 3" key="1">
    <citation type="submission" date="2016-10" db="EMBL/GenBank/DDBJ databases">
        <authorList>
            <person name="de Groot N.N."/>
        </authorList>
    </citation>
    <scope>NUCLEOTIDE SEQUENCE [LARGE SCALE GENOMIC DNA]</scope>
    <source>
        <strain evidence="2 3">MT12</strain>
    </source>
</reference>
<protein>
    <submittedName>
        <fullName evidence="2">Cobalt transporter subunit CbtB</fullName>
    </submittedName>
</protein>
<evidence type="ECO:0000313" key="2">
    <source>
        <dbReference type="EMBL" id="SEE47700.1"/>
    </source>
</evidence>
<keyword evidence="1" id="KW-0812">Transmembrane</keyword>
<gene>
    <name evidence="2" type="ORF">SAMN05444164_8265</name>
</gene>
<evidence type="ECO:0000313" key="3">
    <source>
        <dbReference type="Proteomes" id="UP000198992"/>
    </source>
</evidence>
<dbReference type="Proteomes" id="UP000198992">
    <property type="component" value="Unassembled WGS sequence"/>
</dbReference>
<accession>A0A1H5J5K1</accession>
<dbReference type="AlphaFoldDB" id="A0A1H5J5K1"/>
<keyword evidence="1" id="KW-0472">Membrane</keyword>
<dbReference type="EMBL" id="FNTH01000001">
    <property type="protein sequence ID" value="SEE47700.1"/>
    <property type="molecule type" value="Genomic_DNA"/>
</dbReference>
<organism evidence="2 3">
    <name type="scientific">Bradyrhizobium erythrophlei</name>
    <dbReference type="NCBI Taxonomy" id="1437360"/>
    <lineage>
        <taxon>Bacteria</taxon>
        <taxon>Pseudomonadati</taxon>
        <taxon>Pseudomonadota</taxon>
        <taxon>Alphaproteobacteria</taxon>
        <taxon>Hyphomicrobiales</taxon>
        <taxon>Nitrobacteraceae</taxon>
        <taxon>Bradyrhizobium</taxon>
    </lineage>
</organism>
<proteinExistence type="predicted"/>